<protein>
    <submittedName>
        <fullName evidence="6">Uncharacterized protein</fullName>
    </submittedName>
</protein>
<name>F2U391_SALR5</name>
<dbReference type="InterPro" id="IPR036322">
    <property type="entry name" value="WD40_repeat_dom_sf"/>
</dbReference>
<dbReference type="KEGG" id="sre:PTSG_02765"/>
<reference evidence="6" key="1">
    <citation type="submission" date="2009-08" db="EMBL/GenBank/DDBJ databases">
        <title>Annotation of Salpingoeca rosetta.</title>
        <authorList>
            <consortium name="The Broad Institute Genome Sequencing Platform"/>
            <person name="Russ C."/>
            <person name="Cuomo C."/>
            <person name="Burger G."/>
            <person name="Gray M.W."/>
            <person name="Holland P.W.H."/>
            <person name="King N."/>
            <person name="Lang F.B.F."/>
            <person name="Roger A.J."/>
            <person name="Ruiz-Trillo I."/>
            <person name="Young S.K."/>
            <person name="Zeng Q."/>
            <person name="Gargeya S."/>
            <person name="Alvarado L."/>
            <person name="Berlin A."/>
            <person name="Chapman S.B."/>
            <person name="Chen Z."/>
            <person name="Freedman E."/>
            <person name="Gellesch M."/>
            <person name="Goldberg J."/>
            <person name="Griggs A."/>
            <person name="Gujja S."/>
            <person name="Heilman E."/>
            <person name="Heiman D."/>
            <person name="Howarth C."/>
            <person name="Mehta T."/>
            <person name="Neiman D."/>
            <person name="Pearson M."/>
            <person name="Roberts A."/>
            <person name="Saif S."/>
            <person name="Shea T."/>
            <person name="Shenoy N."/>
            <person name="Sisk P."/>
            <person name="Stolte C."/>
            <person name="Sykes S."/>
            <person name="White J."/>
            <person name="Yandava C."/>
            <person name="Haas B."/>
            <person name="Nusbaum C."/>
            <person name="Birren B."/>
        </authorList>
    </citation>
    <scope>NUCLEOTIDE SEQUENCE [LARGE SCALE GENOMIC DNA]</scope>
    <source>
        <strain evidence="6">ATCC 50818</strain>
    </source>
</reference>
<dbReference type="PANTHER" id="PTHR19842">
    <property type="entry name" value="G BETA-LIKE PROTEIN GBL"/>
    <property type="match status" value="1"/>
</dbReference>
<evidence type="ECO:0000313" key="6">
    <source>
        <dbReference type="EMBL" id="EGD82085.1"/>
    </source>
</evidence>
<dbReference type="AlphaFoldDB" id="F2U391"/>
<dbReference type="InParanoid" id="F2U391"/>
<dbReference type="InterPro" id="IPR037588">
    <property type="entry name" value="MLST8"/>
</dbReference>
<keyword evidence="3" id="KW-0677">Repeat</keyword>
<organism evidence="7">
    <name type="scientific">Salpingoeca rosetta (strain ATCC 50818 / BSB-021)</name>
    <dbReference type="NCBI Taxonomy" id="946362"/>
    <lineage>
        <taxon>Eukaryota</taxon>
        <taxon>Choanoflagellata</taxon>
        <taxon>Craspedida</taxon>
        <taxon>Salpingoecidae</taxon>
        <taxon>Salpingoeca</taxon>
    </lineage>
</organism>
<dbReference type="SMART" id="SM00320">
    <property type="entry name" value="WD40"/>
    <property type="match status" value="3"/>
</dbReference>
<feature type="region of interest" description="Disordered" evidence="5">
    <location>
        <begin position="376"/>
        <end position="423"/>
    </location>
</feature>
<dbReference type="PROSITE" id="PS00678">
    <property type="entry name" value="WD_REPEATS_1"/>
    <property type="match status" value="1"/>
</dbReference>
<evidence type="ECO:0000256" key="1">
    <source>
        <dbReference type="ARBA" id="ARBA00009890"/>
    </source>
</evidence>
<evidence type="ECO:0000256" key="3">
    <source>
        <dbReference type="ARBA" id="ARBA00022737"/>
    </source>
</evidence>
<gene>
    <name evidence="6" type="ORF">PTSG_02765</name>
</gene>
<accession>F2U391</accession>
<keyword evidence="7" id="KW-1185">Reference proteome</keyword>
<dbReference type="GO" id="GO:0032956">
    <property type="term" value="P:regulation of actin cytoskeleton organization"/>
    <property type="evidence" value="ECO:0007669"/>
    <property type="project" value="TreeGrafter"/>
</dbReference>
<dbReference type="OrthoDB" id="273771at2759"/>
<evidence type="ECO:0000256" key="4">
    <source>
        <dbReference type="PROSITE-ProRule" id="PRU00221"/>
    </source>
</evidence>
<dbReference type="Gene3D" id="2.130.10.10">
    <property type="entry name" value="YVTN repeat-like/Quinoprotein amine dehydrogenase"/>
    <property type="match status" value="1"/>
</dbReference>
<evidence type="ECO:0000313" key="7">
    <source>
        <dbReference type="Proteomes" id="UP000007799"/>
    </source>
</evidence>
<keyword evidence="2 4" id="KW-0853">WD repeat</keyword>
<dbReference type="GO" id="GO:0031929">
    <property type="term" value="P:TOR signaling"/>
    <property type="evidence" value="ECO:0007669"/>
    <property type="project" value="InterPro"/>
</dbReference>
<dbReference type="SUPFAM" id="SSF50978">
    <property type="entry name" value="WD40 repeat-like"/>
    <property type="match status" value="1"/>
</dbReference>
<feature type="compositionally biased region" description="Low complexity" evidence="5">
    <location>
        <begin position="450"/>
        <end position="459"/>
    </location>
</feature>
<dbReference type="EMBL" id="GL832960">
    <property type="protein sequence ID" value="EGD82085.1"/>
    <property type="molecule type" value="Genomic_DNA"/>
</dbReference>
<evidence type="ECO:0000256" key="2">
    <source>
        <dbReference type="ARBA" id="ARBA00022574"/>
    </source>
</evidence>
<dbReference type="GO" id="GO:0031931">
    <property type="term" value="C:TORC1 complex"/>
    <property type="evidence" value="ECO:0007669"/>
    <property type="project" value="InterPro"/>
</dbReference>
<dbReference type="GO" id="GO:0031932">
    <property type="term" value="C:TORC2 complex"/>
    <property type="evidence" value="ECO:0007669"/>
    <property type="project" value="InterPro"/>
</dbReference>
<proteinExistence type="inferred from homology"/>
<dbReference type="PROSITE" id="PS50082">
    <property type="entry name" value="WD_REPEATS_2"/>
    <property type="match status" value="1"/>
</dbReference>
<dbReference type="Proteomes" id="UP000007799">
    <property type="component" value="Unassembled WGS sequence"/>
</dbReference>
<feature type="region of interest" description="Disordered" evidence="5">
    <location>
        <begin position="631"/>
        <end position="691"/>
    </location>
</feature>
<dbReference type="RefSeq" id="XP_004996268.1">
    <property type="nucleotide sequence ID" value="XM_004996211.1"/>
</dbReference>
<dbReference type="STRING" id="946362.F2U391"/>
<sequence>MSWVFASFADRLPVPISCVTSTRDFRWVCCADESGRFTLVDAVKSLNGEALHSSDELAMPCKLAWYVVHRWSAASDPTRIAMHKEGVFLLAGTKTGDIQLWGLRVHDFTNVYSAKLNKAAISGLALTDNDTAAVAVSQQGGLSRIDLNTGALLPVRAAQHNGIVTNMAYTDNTALTCSLDGTCKLWDVRATGAGDTTDASMTVHDEEARWILDTVWHPDGHRFSHVDRNSRVTVWDRRNASAPVHSRRIGRRAAPAFCVAGNDTHMAVGTALEGVHVLDWELKPAARLACASAVASVALSRDSRFAFTGCGTGGWPMLLPHGHAIDTHHAVVAGFDMTAALGLKKGGRERTLSMEEVARGQAKHRAYEQLYLSPTYTKRQQQQQQEQGGDGWGDDVVEARSGADEEEEEEEQGQGNGEGGACKHSLQATASTTTKGMDGGNAVATTATAPAAATSEGGSSASGGGYVVPDDDDAPLVKRPKPMVASASTHAHGHGHGHGGASGPFFHHGEGQPAVSLGGDTVAPATSVTPSTTTTTATTVSDLHMFGGFHDDTTQESDMLGFGDGSRGSSVMGHAVHTHGEHDVASMHAHMSEHSHNSDIFAGLDDNSSNLHSNHAMDTDHGATLPPAHTHMFTHGDNNGDDHGDGNNGDASFGGSLFGHATGRHALGSGSSGSRSPAVPDALAPDFDMLG</sequence>
<feature type="region of interest" description="Disordered" evidence="5">
    <location>
        <begin position="450"/>
        <end position="473"/>
    </location>
</feature>
<feature type="repeat" description="WD" evidence="4">
    <location>
        <begin position="157"/>
        <end position="189"/>
    </location>
</feature>
<comment type="similarity">
    <text evidence="1">Belongs to the WD repeat LST8 family.</text>
</comment>
<dbReference type="GeneID" id="16076854"/>
<dbReference type="InterPro" id="IPR001680">
    <property type="entry name" value="WD40_rpt"/>
</dbReference>
<dbReference type="InterPro" id="IPR019775">
    <property type="entry name" value="WD40_repeat_CS"/>
</dbReference>
<dbReference type="InterPro" id="IPR015943">
    <property type="entry name" value="WD40/YVTN_repeat-like_dom_sf"/>
</dbReference>
<dbReference type="PANTHER" id="PTHR19842:SF0">
    <property type="entry name" value="TARGET OF RAPAMYCIN COMPLEX SUBUNIT LST8"/>
    <property type="match status" value="1"/>
</dbReference>
<evidence type="ECO:0000256" key="5">
    <source>
        <dbReference type="SAM" id="MobiDB-lite"/>
    </source>
</evidence>